<keyword evidence="2" id="KW-1185">Reference proteome</keyword>
<name>A0A484FVY6_COLOR</name>
<protein>
    <submittedName>
        <fullName evidence="1">Uncharacterized protein</fullName>
    </submittedName>
</protein>
<dbReference type="AlphaFoldDB" id="A0A484FVY6"/>
<organism evidence="1 2">
    <name type="scientific">Colletotrichum orbiculare (strain 104-T / ATCC 96160 / CBS 514.97 / LARS 414 / MAFF 240422)</name>
    <name type="common">Cucumber anthracnose fungus</name>
    <name type="synonym">Colletotrichum lagenarium</name>
    <dbReference type="NCBI Taxonomy" id="1213857"/>
    <lineage>
        <taxon>Eukaryota</taxon>
        <taxon>Fungi</taxon>
        <taxon>Dikarya</taxon>
        <taxon>Ascomycota</taxon>
        <taxon>Pezizomycotina</taxon>
        <taxon>Sordariomycetes</taxon>
        <taxon>Hypocreomycetidae</taxon>
        <taxon>Glomerellales</taxon>
        <taxon>Glomerellaceae</taxon>
        <taxon>Colletotrichum</taxon>
        <taxon>Colletotrichum orbiculare species complex</taxon>
    </lineage>
</organism>
<reference evidence="2" key="2">
    <citation type="journal article" date="2019" name="Mol. Plant Microbe Interact.">
        <title>Genome sequence resources for four phytopathogenic fungi from the Colletotrichum orbiculare species complex.</title>
        <authorList>
            <person name="Gan P."/>
            <person name="Tsushima A."/>
            <person name="Narusaka M."/>
            <person name="Narusaka Y."/>
            <person name="Takano Y."/>
            <person name="Kubo Y."/>
            <person name="Shirasu K."/>
        </authorList>
    </citation>
    <scope>GENOME REANNOTATION</scope>
    <source>
        <strain evidence="2">104-T / ATCC 96160 / CBS 514.97 / LARS 414 / MAFF 240422</strain>
    </source>
</reference>
<accession>A0A484FVY6</accession>
<reference evidence="2" key="1">
    <citation type="journal article" date="2013" name="New Phytol.">
        <title>Comparative genomic and transcriptomic analyses reveal the hemibiotrophic stage shift of Colletotrichum fungi.</title>
        <authorList>
            <person name="Gan P."/>
            <person name="Ikeda K."/>
            <person name="Irieda H."/>
            <person name="Narusaka M."/>
            <person name="O'Connell R.J."/>
            <person name="Narusaka Y."/>
            <person name="Takano Y."/>
            <person name="Kubo Y."/>
            <person name="Shirasu K."/>
        </authorList>
    </citation>
    <scope>NUCLEOTIDE SEQUENCE [LARGE SCALE GENOMIC DNA]</scope>
    <source>
        <strain evidence="2">104-T / ATCC 96160 / CBS 514.97 / LARS 414 / MAFF 240422</strain>
    </source>
</reference>
<dbReference type="OrthoDB" id="4835329at2759"/>
<gene>
    <name evidence="1" type="ORF">Cob_v004796</name>
</gene>
<dbReference type="Proteomes" id="UP000014480">
    <property type="component" value="Unassembled WGS sequence"/>
</dbReference>
<proteinExistence type="predicted"/>
<evidence type="ECO:0000313" key="1">
    <source>
        <dbReference type="EMBL" id="TDZ22026.1"/>
    </source>
</evidence>
<sequence length="157" mass="17608">MIQALGTWRLQRMAARVYLILFMAENNNIIPLSSHIPVDGKMKPFLPTEILDHIGQVAVPSWSTLRNLTLVDRRFYAVFTHCLYEAAVAEHHPGPTCCAASTGNLAALKLAAKHGANFDAIYPQGIAGKEYDVQRAKQRNDLVPLYTPLYSLAKWMW</sequence>
<evidence type="ECO:0000313" key="2">
    <source>
        <dbReference type="Proteomes" id="UP000014480"/>
    </source>
</evidence>
<dbReference type="EMBL" id="AMCV02000011">
    <property type="protein sequence ID" value="TDZ22026.1"/>
    <property type="molecule type" value="Genomic_DNA"/>
</dbReference>
<comment type="caution">
    <text evidence="1">The sequence shown here is derived from an EMBL/GenBank/DDBJ whole genome shotgun (WGS) entry which is preliminary data.</text>
</comment>